<organism evidence="4 5">
    <name type="scientific">Brevundimonas abyssalis TAR-001</name>
    <dbReference type="NCBI Taxonomy" id="1391729"/>
    <lineage>
        <taxon>Bacteria</taxon>
        <taxon>Pseudomonadati</taxon>
        <taxon>Pseudomonadota</taxon>
        <taxon>Alphaproteobacteria</taxon>
        <taxon>Caulobacterales</taxon>
        <taxon>Caulobacteraceae</taxon>
        <taxon>Brevundimonas</taxon>
    </lineage>
</organism>
<name>A0A8E0NE14_9CAUL</name>
<reference evidence="5" key="1">
    <citation type="journal article" date="2013" name="Genome Announc.">
        <title>Draft Genome Sequence of the Dimorphic Prosthecate Bacterium Brevundimonas abyssalis TAR-001T.</title>
        <authorList>
            <person name="Tsubouchi T."/>
            <person name="Nishi S."/>
            <person name="Usui K."/>
            <person name="Shimane Y."/>
            <person name="Takaki Y."/>
            <person name="Maruyama T."/>
            <person name="Hatada Y."/>
        </authorList>
    </citation>
    <scope>NUCLEOTIDE SEQUENCE [LARGE SCALE GENOMIC DNA]</scope>
    <source>
        <strain evidence="5">TAR-001</strain>
    </source>
</reference>
<dbReference type="Proteomes" id="UP000016569">
    <property type="component" value="Unassembled WGS sequence"/>
</dbReference>
<keyword evidence="2" id="KW-0732">Signal</keyword>
<accession>A0A8E0NE14</accession>
<evidence type="ECO:0000256" key="1">
    <source>
        <dbReference type="ARBA" id="ARBA00006135"/>
    </source>
</evidence>
<dbReference type="Gene3D" id="2.60.40.2500">
    <property type="match status" value="1"/>
</dbReference>
<keyword evidence="5" id="KW-1185">Reference proteome</keyword>
<dbReference type="AlphaFoldDB" id="A0A8E0NE14"/>
<sequence>MLRFPGGRPLPALFETDGERERLVPYDVRGEFVVIHGVVRGLRLRRGDAVLCIFNEAFDDRAGGPATGAASPRVQRTRTGGAS</sequence>
<evidence type="ECO:0000313" key="4">
    <source>
        <dbReference type="EMBL" id="GAD60677.1"/>
    </source>
</evidence>
<protein>
    <submittedName>
        <fullName evidence="4">Outer membrane and periplasm component of type IV secretion of T-DNA complex, has secretin-like domain, VirB9</fullName>
    </submittedName>
</protein>
<gene>
    <name evidence="4" type="ORF">MBEBAB_2927</name>
</gene>
<comment type="similarity">
    <text evidence="1">Belongs to the TrbG/VirB9 family.</text>
</comment>
<evidence type="ECO:0000256" key="2">
    <source>
        <dbReference type="ARBA" id="ARBA00022729"/>
    </source>
</evidence>
<comment type="caution">
    <text evidence="4">The sequence shown here is derived from an EMBL/GenBank/DDBJ whole genome shotgun (WGS) entry which is preliminary data.</text>
</comment>
<dbReference type="InterPro" id="IPR038161">
    <property type="entry name" value="VirB9/CagX/TrbG_C_sf"/>
</dbReference>
<dbReference type="EMBL" id="BATC01000109">
    <property type="protein sequence ID" value="GAD60677.1"/>
    <property type="molecule type" value="Genomic_DNA"/>
</dbReference>
<dbReference type="InterPro" id="IPR010258">
    <property type="entry name" value="Conjugal_tfr_TrbG/VirB9/CagX"/>
</dbReference>
<evidence type="ECO:0000313" key="5">
    <source>
        <dbReference type="Proteomes" id="UP000016569"/>
    </source>
</evidence>
<feature type="region of interest" description="Disordered" evidence="3">
    <location>
        <begin position="60"/>
        <end position="83"/>
    </location>
</feature>
<dbReference type="Pfam" id="PF03524">
    <property type="entry name" value="CagX"/>
    <property type="match status" value="1"/>
</dbReference>
<dbReference type="InterPro" id="IPR033645">
    <property type="entry name" value="VirB9/CagX/TrbG_C"/>
</dbReference>
<dbReference type="CDD" id="cd06911">
    <property type="entry name" value="VirB9_CagX_TrbG"/>
    <property type="match status" value="1"/>
</dbReference>
<proteinExistence type="inferred from homology"/>
<evidence type="ECO:0000256" key="3">
    <source>
        <dbReference type="SAM" id="MobiDB-lite"/>
    </source>
</evidence>